<sequence length="392" mass="43233">MHARLLLLAVCCLVVAGFRRGRADIEHIGKSYQFLAEEPARQVGQGADGRTAEEEAGWEAPDVEDPSVPLAMRLLAEAENETPRGRALRITGQEDFTPIAKSLSPDSVTVGTFRNLAVINFTVPNEYSRALGKNRTVWFILTLKNITQHPLVTAVLSDNLHYRGDVFVNSTRVDWNKNFLLFNVTKFVKYSYRNQSLSFSLVTQPEGDSRITVSDVVELQGSERGPLLVSTAFPELSAIDMPGALRSKSRRRRSAEAGEVTSSSSTRGTTTTATPVTSSSSPSCNCRLQEWAPSKEELGWSWLIRPEFVPINYCIGDCPVPLLNSTYNASSNAIARDYYRTIIKARDPKLDHPDIHCVPIAYRPVAVLIESAPGIISMERVSTLAVSQCGCR</sequence>
<gene>
    <name evidence="8" type="ORF">BEMITA_LOCUS7766</name>
</gene>
<dbReference type="InterPro" id="IPR001839">
    <property type="entry name" value="TGF-b_C"/>
</dbReference>
<evidence type="ECO:0000256" key="4">
    <source>
        <dbReference type="RuleBase" id="RU000354"/>
    </source>
</evidence>
<dbReference type="EMBL" id="OU963865">
    <property type="protein sequence ID" value="CAH0388882.1"/>
    <property type="molecule type" value="Genomic_DNA"/>
</dbReference>
<evidence type="ECO:0000256" key="2">
    <source>
        <dbReference type="ARBA" id="ARBA00006656"/>
    </source>
</evidence>
<organism evidence="8 9">
    <name type="scientific">Bemisia tabaci</name>
    <name type="common">Sweetpotato whitefly</name>
    <name type="synonym">Aleurodes tabaci</name>
    <dbReference type="NCBI Taxonomy" id="7038"/>
    <lineage>
        <taxon>Eukaryota</taxon>
        <taxon>Metazoa</taxon>
        <taxon>Ecdysozoa</taxon>
        <taxon>Arthropoda</taxon>
        <taxon>Hexapoda</taxon>
        <taxon>Insecta</taxon>
        <taxon>Pterygota</taxon>
        <taxon>Neoptera</taxon>
        <taxon>Paraneoptera</taxon>
        <taxon>Hemiptera</taxon>
        <taxon>Sternorrhyncha</taxon>
        <taxon>Aleyrodoidea</taxon>
        <taxon>Aleyrodidae</taxon>
        <taxon>Aleyrodinae</taxon>
        <taxon>Bemisia</taxon>
    </lineage>
</organism>
<keyword evidence="3" id="KW-0964">Secreted</keyword>
<dbReference type="GO" id="GO:0005615">
    <property type="term" value="C:extracellular space"/>
    <property type="evidence" value="ECO:0007669"/>
    <property type="project" value="TreeGrafter"/>
</dbReference>
<accession>A0A9P0ACL1</accession>
<proteinExistence type="inferred from homology"/>
<evidence type="ECO:0000256" key="6">
    <source>
        <dbReference type="SAM" id="SignalP"/>
    </source>
</evidence>
<dbReference type="InterPro" id="IPR029034">
    <property type="entry name" value="Cystine-knot_cytokine"/>
</dbReference>
<dbReference type="InterPro" id="IPR015615">
    <property type="entry name" value="TGF-beta-rel"/>
</dbReference>
<dbReference type="SUPFAM" id="SSF57501">
    <property type="entry name" value="Cystine-knot cytokines"/>
    <property type="match status" value="1"/>
</dbReference>
<feature type="region of interest" description="Disordered" evidence="5">
    <location>
        <begin position="41"/>
        <end position="61"/>
    </location>
</feature>
<feature type="domain" description="TGF-beta family profile" evidence="7">
    <location>
        <begin position="250"/>
        <end position="392"/>
    </location>
</feature>
<keyword evidence="4" id="KW-0339">Growth factor</keyword>
<dbReference type="GO" id="GO:0008083">
    <property type="term" value="F:growth factor activity"/>
    <property type="evidence" value="ECO:0007669"/>
    <property type="project" value="UniProtKB-KW"/>
</dbReference>
<keyword evidence="6" id="KW-0732">Signal</keyword>
<dbReference type="SMART" id="SM00204">
    <property type="entry name" value="TGFB"/>
    <property type="match status" value="1"/>
</dbReference>
<dbReference type="PROSITE" id="PS51362">
    <property type="entry name" value="TGF_BETA_2"/>
    <property type="match status" value="1"/>
</dbReference>
<dbReference type="PANTHER" id="PTHR11848">
    <property type="entry name" value="TGF-BETA FAMILY"/>
    <property type="match status" value="1"/>
</dbReference>
<dbReference type="KEGG" id="btab:109031551"/>
<comment type="similarity">
    <text evidence="2 4">Belongs to the TGF-beta family.</text>
</comment>
<dbReference type="Gene3D" id="2.10.90.10">
    <property type="entry name" value="Cystine-knot cytokines"/>
    <property type="match status" value="1"/>
</dbReference>
<evidence type="ECO:0000259" key="7">
    <source>
        <dbReference type="PROSITE" id="PS51362"/>
    </source>
</evidence>
<dbReference type="CDD" id="cd13756">
    <property type="entry name" value="TGF_beta_BMPs_GDFs"/>
    <property type="match status" value="1"/>
</dbReference>
<comment type="subcellular location">
    <subcellularLocation>
        <location evidence="1">Secreted</location>
    </subcellularLocation>
</comment>
<feature type="signal peptide" evidence="6">
    <location>
        <begin position="1"/>
        <end position="23"/>
    </location>
</feature>
<evidence type="ECO:0000256" key="3">
    <source>
        <dbReference type="ARBA" id="ARBA00022525"/>
    </source>
</evidence>
<dbReference type="GO" id="GO:0005125">
    <property type="term" value="F:cytokine activity"/>
    <property type="evidence" value="ECO:0007669"/>
    <property type="project" value="TreeGrafter"/>
</dbReference>
<evidence type="ECO:0000256" key="5">
    <source>
        <dbReference type="SAM" id="MobiDB-lite"/>
    </source>
</evidence>
<dbReference type="AlphaFoldDB" id="A0A9P0ACL1"/>
<evidence type="ECO:0000313" key="8">
    <source>
        <dbReference type="EMBL" id="CAH0388882.1"/>
    </source>
</evidence>
<evidence type="ECO:0000256" key="1">
    <source>
        <dbReference type="ARBA" id="ARBA00004613"/>
    </source>
</evidence>
<feature type="chain" id="PRO_5040246964" description="TGF-beta family profile domain-containing protein" evidence="6">
    <location>
        <begin position="24"/>
        <end position="392"/>
    </location>
</feature>
<reference evidence="8" key="1">
    <citation type="submission" date="2021-12" db="EMBL/GenBank/DDBJ databases">
        <authorList>
            <person name="King R."/>
        </authorList>
    </citation>
    <scope>NUCLEOTIDE SEQUENCE</scope>
</reference>
<feature type="region of interest" description="Disordered" evidence="5">
    <location>
        <begin position="246"/>
        <end position="284"/>
    </location>
</feature>
<name>A0A9P0ACL1_BEMTA</name>
<protein>
    <recommendedName>
        <fullName evidence="7">TGF-beta family profile domain-containing protein</fullName>
    </recommendedName>
</protein>
<feature type="compositionally biased region" description="Low complexity" evidence="5">
    <location>
        <begin position="261"/>
        <end position="283"/>
    </location>
</feature>
<keyword evidence="9" id="KW-1185">Reference proteome</keyword>
<dbReference type="Pfam" id="PF00019">
    <property type="entry name" value="TGF_beta"/>
    <property type="match status" value="1"/>
</dbReference>
<dbReference type="Proteomes" id="UP001152759">
    <property type="component" value="Chromosome 4"/>
</dbReference>
<evidence type="ECO:0000313" key="9">
    <source>
        <dbReference type="Proteomes" id="UP001152759"/>
    </source>
</evidence>